<accession>A0A0D0IQB1</accession>
<dbReference type="Proteomes" id="UP000032120">
    <property type="component" value="Unassembled WGS sequence"/>
</dbReference>
<dbReference type="PRINTS" id="PR00111">
    <property type="entry name" value="ABHYDROLASE"/>
</dbReference>
<keyword evidence="3" id="KW-1185">Reference proteome</keyword>
<comment type="caution">
    <text evidence="2">The sequence shown here is derived from an EMBL/GenBank/DDBJ whole genome shotgun (WGS) entry which is preliminary data.</text>
</comment>
<dbReference type="PANTHER" id="PTHR43433">
    <property type="entry name" value="HYDROLASE, ALPHA/BETA FOLD FAMILY PROTEIN"/>
    <property type="match status" value="1"/>
</dbReference>
<feature type="domain" description="AB hydrolase-1" evidence="1">
    <location>
        <begin position="20"/>
        <end position="271"/>
    </location>
</feature>
<gene>
    <name evidence="2" type="ORF">SD72_04345</name>
</gene>
<dbReference type="PANTHER" id="PTHR43433:SF5">
    <property type="entry name" value="AB HYDROLASE-1 DOMAIN-CONTAINING PROTEIN"/>
    <property type="match status" value="1"/>
</dbReference>
<name>A0A0D0IQB1_9MICO</name>
<dbReference type="InterPro" id="IPR000073">
    <property type="entry name" value="AB_hydrolase_1"/>
</dbReference>
<sequence length="287" mass="29509">MVRAGRTVAFTVLGDPRGTPILAAHGSPGSRYQLLPLHEEARTAGVRIIALDRPGVGGTSAAKRSHRASDTRFGGAAALDAVAVLDALGVAQATALGFSGGAGYALELARSFPSRIARVVLACGMVPGAPRAALARRIPIVSTLYTVARFAPLLATAMLDGRGPFRSTRAANTAAWPAADRAVMADAAVQETLAADREASASNGSRPAVEDLRITRRSYPLQEVHQPVTLLHGSADGNVPIGVARWAAATLPNAQLIELPQLGHYFAVTHPGVVISALTAGGATAAR</sequence>
<organism evidence="2 3">
    <name type="scientific">Leucobacter komagatae</name>
    <dbReference type="NCBI Taxonomy" id="55969"/>
    <lineage>
        <taxon>Bacteria</taxon>
        <taxon>Bacillati</taxon>
        <taxon>Actinomycetota</taxon>
        <taxon>Actinomycetes</taxon>
        <taxon>Micrococcales</taxon>
        <taxon>Microbacteriaceae</taxon>
        <taxon>Leucobacter</taxon>
    </lineage>
</organism>
<dbReference type="GO" id="GO:0003824">
    <property type="term" value="F:catalytic activity"/>
    <property type="evidence" value="ECO:0007669"/>
    <property type="project" value="UniProtKB-ARBA"/>
</dbReference>
<dbReference type="InterPro" id="IPR029058">
    <property type="entry name" value="AB_hydrolase_fold"/>
</dbReference>
<dbReference type="EMBL" id="JXSQ01000004">
    <property type="protein sequence ID" value="KIP53217.1"/>
    <property type="molecule type" value="Genomic_DNA"/>
</dbReference>
<dbReference type="SUPFAM" id="SSF53474">
    <property type="entry name" value="alpha/beta-Hydrolases"/>
    <property type="match status" value="1"/>
</dbReference>
<dbReference type="InterPro" id="IPR050471">
    <property type="entry name" value="AB_hydrolase"/>
</dbReference>
<dbReference type="Gene3D" id="3.40.50.1820">
    <property type="entry name" value="alpha/beta hydrolase"/>
    <property type="match status" value="1"/>
</dbReference>
<evidence type="ECO:0000313" key="3">
    <source>
        <dbReference type="Proteomes" id="UP000032120"/>
    </source>
</evidence>
<evidence type="ECO:0000313" key="2">
    <source>
        <dbReference type="EMBL" id="KIP53217.1"/>
    </source>
</evidence>
<reference evidence="2 3" key="1">
    <citation type="submission" date="2015-01" db="EMBL/GenBank/DDBJ databases">
        <title>Draft genome sequence of Leucobacter komagatae strain VKM ST2845.</title>
        <authorList>
            <person name="Karlyshev A.V."/>
            <person name="Kudryashova E.B."/>
        </authorList>
    </citation>
    <scope>NUCLEOTIDE SEQUENCE [LARGE SCALE GENOMIC DNA]</scope>
    <source>
        <strain evidence="2 3">VKM ST2845</strain>
    </source>
</reference>
<dbReference type="Pfam" id="PF00561">
    <property type="entry name" value="Abhydrolase_1"/>
    <property type="match status" value="1"/>
</dbReference>
<evidence type="ECO:0000259" key="1">
    <source>
        <dbReference type="Pfam" id="PF00561"/>
    </source>
</evidence>
<dbReference type="AlphaFoldDB" id="A0A0D0IQB1"/>
<protein>
    <recommendedName>
        <fullName evidence="1">AB hydrolase-1 domain-containing protein</fullName>
    </recommendedName>
</protein>
<proteinExistence type="predicted"/>